<dbReference type="InterPro" id="IPR000435">
    <property type="entry name" value="Tektins"/>
</dbReference>
<accession>A0ABM1DVZ4</accession>
<dbReference type="Pfam" id="PF03148">
    <property type="entry name" value="Tektin"/>
    <property type="match status" value="1"/>
</dbReference>
<evidence type="ECO:0000256" key="3">
    <source>
        <dbReference type="ARBA" id="ARBA00023054"/>
    </source>
</evidence>
<keyword evidence="4" id="KW-0969">Cilium</keyword>
<feature type="coiled-coil region" evidence="5">
    <location>
        <begin position="221"/>
        <end position="248"/>
    </location>
</feature>
<evidence type="ECO:0000256" key="5">
    <source>
        <dbReference type="SAM" id="Coils"/>
    </source>
</evidence>
<comment type="subcellular location">
    <subcellularLocation>
        <location evidence="4">Cytoplasm</location>
        <location evidence="4">Cytoskeleton</location>
        <location evidence="4">Cilium axoneme</location>
    </subcellularLocation>
</comment>
<comment type="similarity">
    <text evidence="1 4">Belongs to the tektin family.</text>
</comment>
<keyword evidence="4" id="KW-0282">Flagellum</keyword>
<keyword evidence="2" id="KW-0963">Cytoplasm</keyword>
<keyword evidence="4" id="KW-0966">Cell projection</keyword>
<reference evidence="7" key="1">
    <citation type="submission" date="2025-08" db="UniProtKB">
        <authorList>
            <consortium name="RefSeq"/>
        </authorList>
    </citation>
    <scope>IDENTIFICATION</scope>
</reference>
<protein>
    <recommendedName>
        <fullName evidence="4">Tektin</fullName>
    </recommendedName>
</protein>
<dbReference type="Proteomes" id="UP000695022">
    <property type="component" value="Unplaced"/>
</dbReference>
<dbReference type="RefSeq" id="XP_014664115.1">
    <property type="nucleotide sequence ID" value="XM_014808629.1"/>
</dbReference>
<dbReference type="InterPro" id="IPR048256">
    <property type="entry name" value="Tektin-like"/>
</dbReference>
<gene>
    <name evidence="7" type="primary">LOC106806626</name>
</gene>
<evidence type="ECO:0000313" key="6">
    <source>
        <dbReference type="Proteomes" id="UP000695022"/>
    </source>
</evidence>
<name>A0ABM1DVZ4_PRICU</name>
<evidence type="ECO:0000256" key="1">
    <source>
        <dbReference type="ARBA" id="ARBA00007209"/>
    </source>
</evidence>
<feature type="coiled-coil region" evidence="5">
    <location>
        <begin position="294"/>
        <end position="321"/>
    </location>
</feature>
<keyword evidence="6" id="KW-1185">Reference proteome</keyword>
<evidence type="ECO:0000256" key="2">
    <source>
        <dbReference type="ARBA" id="ARBA00022490"/>
    </source>
</evidence>
<dbReference type="PRINTS" id="PR00511">
    <property type="entry name" value="TEKTIN"/>
</dbReference>
<evidence type="ECO:0000256" key="4">
    <source>
        <dbReference type="RuleBase" id="RU367040"/>
    </source>
</evidence>
<dbReference type="PANTHER" id="PTHR19960:SF12">
    <property type="entry name" value="TEKTIN-4"/>
    <property type="match status" value="1"/>
</dbReference>
<proteinExistence type="inferred from homology"/>
<keyword evidence="3 5" id="KW-0175">Coiled coil</keyword>
<organism evidence="6 7">
    <name type="scientific">Priapulus caudatus</name>
    <name type="common">Priapulid worm</name>
    <dbReference type="NCBI Taxonomy" id="37621"/>
    <lineage>
        <taxon>Eukaryota</taxon>
        <taxon>Metazoa</taxon>
        <taxon>Ecdysozoa</taxon>
        <taxon>Scalidophora</taxon>
        <taxon>Priapulida</taxon>
        <taxon>Priapulimorpha</taxon>
        <taxon>Priapulimorphida</taxon>
        <taxon>Priapulidae</taxon>
        <taxon>Priapulus</taxon>
    </lineage>
</organism>
<dbReference type="PANTHER" id="PTHR19960">
    <property type="entry name" value="TEKTIN"/>
    <property type="match status" value="1"/>
</dbReference>
<sequence length="353" mass="40708">MDNDVTKKLVHRLQETDCWKSELQQTIQDLIAETGLLLEQKIRLERALATTEVPLHISTDCLKCREKRQATDDVQDNAELALIKEVEMINNVQDLLNNTIQETNIQIRNNRSAKQKLEMDWSDKSEALKIDVESGALSNSSTQARFKPGATAFQNMQSEPETWSSFSRDNVAHAEQERQASRRLRDVIENVLRDITRDLLNQADHVGVVFRERINEVHTSIVELTNQLQQVLTETVRQEKNIQELTQAIKDKEAPMKVAQTRLYNRTRRPGMDNCRDLAHYRTMGEVSSISESISALVEKLHSVEESLRRLTQMRMVLEKEIVAKQNSWFIDGEKCLSIRQHFPSADRLMGFN</sequence>
<dbReference type="GeneID" id="106806626"/>
<evidence type="ECO:0000313" key="7">
    <source>
        <dbReference type="RefSeq" id="XP_014664115.1"/>
    </source>
</evidence>